<gene>
    <name evidence="1" type="ORF">CGC58_06515</name>
</gene>
<dbReference type="EMBL" id="CP022387">
    <property type="protein sequence ID" value="ATA89409.1"/>
    <property type="molecule type" value="Genomic_DNA"/>
</dbReference>
<evidence type="ECO:0008006" key="3">
    <source>
        <dbReference type="Google" id="ProtNLM"/>
    </source>
</evidence>
<protein>
    <recommendedName>
        <fullName evidence="3">DUF1493 family protein</fullName>
    </recommendedName>
</protein>
<dbReference type="Proteomes" id="UP000217348">
    <property type="component" value="Chromosome"/>
</dbReference>
<reference evidence="2" key="1">
    <citation type="submission" date="2017-06" db="EMBL/GenBank/DDBJ databases">
        <title>Capnocytophaga spp. assemblies.</title>
        <authorList>
            <person name="Gulvik C.A."/>
        </authorList>
    </citation>
    <scope>NUCLEOTIDE SEQUENCE [LARGE SCALE GENOMIC DNA]</scope>
    <source>
        <strain evidence="2">H2177</strain>
    </source>
</reference>
<sequence length="109" mass="12868">MSFVVNTDYNKLYALIFEITNRQVTEADDNFRLEEDLGIYGDEAVDFITRYAEMFQVDVSEFPVYEYFNVEADSVSLFFRKLFGFSKKKKTLTIFDLKKGIINKKINKE</sequence>
<dbReference type="KEGG" id="csto:CGC58_06515"/>
<evidence type="ECO:0000313" key="2">
    <source>
        <dbReference type="Proteomes" id="UP000217348"/>
    </source>
</evidence>
<accession>A0A250FW71</accession>
<dbReference type="AlphaFoldDB" id="A0A250FW71"/>
<evidence type="ECO:0000313" key="1">
    <source>
        <dbReference type="EMBL" id="ATA89409.1"/>
    </source>
</evidence>
<name>A0A250FW71_9FLAO</name>
<organism evidence="1 2">
    <name type="scientific">Capnocytophaga stomatis</name>
    <dbReference type="NCBI Taxonomy" id="1848904"/>
    <lineage>
        <taxon>Bacteria</taxon>
        <taxon>Pseudomonadati</taxon>
        <taxon>Bacteroidota</taxon>
        <taxon>Flavobacteriia</taxon>
        <taxon>Flavobacteriales</taxon>
        <taxon>Flavobacteriaceae</taxon>
        <taxon>Capnocytophaga</taxon>
    </lineage>
</organism>
<proteinExistence type="predicted"/>